<dbReference type="InterPro" id="IPR017900">
    <property type="entry name" value="4Fe4S_Fe_S_CS"/>
</dbReference>
<dbReference type="InterPro" id="IPR009051">
    <property type="entry name" value="Helical_ferredxn"/>
</dbReference>
<dbReference type="PROSITE" id="PS51379">
    <property type="entry name" value="4FE4S_FER_2"/>
    <property type="match status" value="2"/>
</dbReference>
<dbReference type="GO" id="GO:0051539">
    <property type="term" value="F:4 iron, 4 sulfur cluster binding"/>
    <property type="evidence" value="ECO:0007669"/>
    <property type="project" value="UniProtKB-KW"/>
</dbReference>
<organism evidence="7 8">
    <name type="scientific">Clostridium perfringens</name>
    <dbReference type="NCBI Taxonomy" id="1502"/>
    <lineage>
        <taxon>Bacteria</taxon>
        <taxon>Bacillati</taxon>
        <taxon>Bacillota</taxon>
        <taxon>Clostridia</taxon>
        <taxon>Eubacteriales</taxon>
        <taxon>Clostridiaceae</taxon>
        <taxon>Clostridium</taxon>
    </lineage>
</organism>
<dbReference type="InterPro" id="IPR051460">
    <property type="entry name" value="HdrC_iron-sulfur_subunit"/>
</dbReference>
<dbReference type="PROSITE" id="PS00198">
    <property type="entry name" value="4FE4S_FER_1"/>
    <property type="match status" value="2"/>
</dbReference>
<feature type="domain" description="4Fe-4S ferredoxin-type" evidence="6">
    <location>
        <begin position="10"/>
        <end position="40"/>
    </location>
</feature>
<name>A0A133NBS3_CLOPF</name>
<dbReference type="PANTHER" id="PTHR43255">
    <property type="entry name" value="IRON-SULFUR-BINDING OXIDOREDUCTASE FADF-RELATED-RELATED"/>
    <property type="match status" value="1"/>
</dbReference>
<keyword evidence="3" id="KW-0560">Oxidoreductase</keyword>
<evidence type="ECO:0000313" key="7">
    <source>
        <dbReference type="EMBL" id="KXA13741.1"/>
    </source>
</evidence>
<evidence type="ECO:0000256" key="3">
    <source>
        <dbReference type="ARBA" id="ARBA00023002"/>
    </source>
</evidence>
<dbReference type="Pfam" id="PF02754">
    <property type="entry name" value="CCG"/>
    <property type="match status" value="2"/>
</dbReference>
<accession>A0A133NBS3</accession>
<dbReference type="GO" id="GO:0046872">
    <property type="term" value="F:metal ion binding"/>
    <property type="evidence" value="ECO:0007669"/>
    <property type="project" value="UniProtKB-KW"/>
</dbReference>
<dbReference type="PANTHER" id="PTHR43255:SF1">
    <property type="entry name" value="IRON-SULFUR-BINDING OXIDOREDUCTASE FADF-RELATED"/>
    <property type="match status" value="1"/>
</dbReference>
<dbReference type="InterPro" id="IPR017896">
    <property type="entry name" value="4Fe4S_Fe-S-bd"/>
</dbReference>
<dbReference type="Proteomes" id="UP000070646">
    <property type="component" value="Unassembled WGS sequence"/>
</dbReference>
<evidence type="ECO:0000256" key="5">
    <source>
        <dbReference type="ARBA" id="ARBA00023014"/>
    </source>
</evidence>
<dbReference type="GO" id="GO:0016491">
    <property type="term" value="F:oxidoreductase activity"/>
    <property type="evidence" value="ECO:0007669"/>
    <property type="project" value="UniProtKB-KW"/>
</dbReference>
<keyword evidence="4" id="KW-0408">Iron</keyword>
<evidence type="ECO:0000256" key="4">
    <source>
        <dbReference type="ARBA" id="ARBA00023004"/>
    </source>
</evidence>
<comment type="caution">
    <text evidence="7">The sequence shown here is derived from an EMBL/GenBank/DDBJ whole genome shotgun (WGS) entry which is preliminary data.</text>
</comment>
<keyword evidence="2" id="KW-0479">Metal-binding</keyword>
<dbReference type="Pfam" id="PF13183">
    <property type="entry name" value="Fer4_8"/>
    <property type="match status" value="1"/>
</dbReference>
<keyword evidence="1" id="KW-0004">4Fe-4S</keyword>
<dbReference type="PATRIC" id="fig|1502.174.peg.746"/>
<dbReference type="GO" id="GO:0005886">
    <property type="term" value="C:plasma membrane"/>
    <property type="evidence" value="ECO:0007669"/>
    <property type="project" value="TreeGrafter"/>
</dbReference>
<protein>
    <submittedName>
        <fullName evidence="7">Cysteine-rich domain protein</fullName>
    </submittedName>
</protein>
<evidence type="ECO:0000256" key="2">
    <source>
        <dbReference type="ARBA" id="ARBA00022723"/>
    </source>
</evidence>
<feature type="domain" description="4Fe-4S ferredoxin-type" evidence="6">
    <location>
        <begin position="49"/>
        <end position="79"/>
    </location>
</feature>
<dbReference type="AlphaFoldDB" id="A0A133NBS3"/>
<keyword evidence="5" id="KW-0411">Iron-sulfur</keyword>
<evidence type="ECO:0000259" key="6">
    <source>
        <dbReference type="PROSITE" id="PS51379"/>
    </source>
</evidence>
<dbReference type="Gene3D" id="1.10.1060.10">
    <property type="entry name" value="Alpha-helical ferredoxin"/>
    <property type="match status" value="1"/>
</dbReference>
<dbReference type="SUPFAM" id="SSF46548">
    <property type="entry name" value="alpha-helical ferredoxin"/>
    <property type="match status" value="1"/>
</dbReference>
<sequence length="376" mass="43136">MRKEVKMTNKELKKNLEDCVNCGLCYKVCPMMNTFGESPKNILRDIDENKISYDEIAYSCMLCNACTEACPKDINLKEMFQNLRIKSYRENLKNTSKKFNLKVVQNHQKGSFSKFLTSKNNHKKIKRVFIPGCSLSGYNNEIIFKIKDYLIENLGEVEILLKCCGKPSKDIGNLELFESNLKHIENNLKIKEVDEIIVACENCYKTFGSAFKDIKVITLWEVINEFGVPKELKNKYSDLKEKFALHDPCPIKKEAQIHEAVRNILKDLGIKIVEFEKNRSKTECCGCGGMVGVTNKELWLSQKNKRANSTECENIISYCESCVNTFKSSDKNALHILDFIFNEDVINGKAKSQKNISTINQWINRIKLANKVGKES</sequence>
<evidence type="ECO:0000256" key="1">
    <source>
        <dbReference type="ARBA" id="ARBA00022485"/>
    </source>
</evidence>
<dbReference type="InterPro" id="IPR004017">
    <property type="entry name" value="Cys_rich_dom"/>
</dbReference>
<gene>
    <name evidence="7" type="ORF">HMPREF3222_00741</name>
</gene>
<dbReference type="EMBL" id="LRPU01000026">
    <property type="protein sequence ID" value="KXA13741.1"/>
    <property type="molecule type" value="Genomic_DNA"/>
</dbReference>
<evidence type="ECO:0000313" key="8">
    <source>
        <dbReference type="Proteomes" id="UP000070646"/>
    </source>
</evidence>
<reference evidence="7 8" key="1">
    <citation type="submission" date="2016-01" db="EMBL/GenBank/DDBJ databases">
        <authorList>
            <person name="Oliw E.H."/>
        </authorList>
    </citation>
    <scope>NUCLEOTIDE SEQUENCE [LARGE SCALE GENOMIC DNA]</scope>
    <source>
        <strain evidence="7 8">MJR7757A</strain>
    </source>
</reference>
<proteinExistence type="predicted"/>